<evidence type="ECO:0000313" key="4">
    <source>
        <dbReference type="RefSeq" id="XP_006034975.1"/>
    </source>
</evidence>
<dbReference type="KEGG" id="asn:102376648"/>
<name>A0A1U7SNF4_ALLSI</name>
<evidence type="ECO:0000313" key="3">
    <source>
        <dbReference type="Proteomes" id="UP000189705"/>
    </source>
</evidence>
<gene>
    <name evidence="4" type="primary">LOC102376648</name>
</gene>
<dbReference type="OrthoDB" id="9425741at2759"/>
<evidence type="ECO:0000256" key="1">
    <source>
        <dbReference type="SAM" id="MobiDB-lite"/>
    </source>
</evidence>
<protein>
    <submittedName>
        <fullName evidence="4">Pre-mRNA polyadenylation factor fip1-like</fullName>
    </submittedName>
</protein>
<dbReference type="GeneID" id="102376648"/>
<accession>A0A1U7SNF4</accession>
<feature type="region of interest" description="Disordered" evidence="1">
    <location>
        <begin position="102"/>
        <end position="203"/>
    </location>
</feature>
<feature type="signal peptide" evidence="2">
    <location>
        <begin position="1"/>
        <end position="29"/>
    </location>
</feature>
<feature type="compositionally biased region" description="Polar residues" evidence="1">
    <location>
        <begin position="125"/>
        <end position="157"/>
    </location>
</feature>
<dbReference type="AlphaFoldDB" id="A0A1U7SNF4"/>
<sequence length="203" mass="22149">MMLRRDWAPLGVKIAILLVLCLHLPGVAPRSIELPEGGAPDTSAQPEWESLENEVSSEVTAADEEEILKPLVEYLEKNREMRRISPDVLWSWIPALRDLIRTTTTRPPRSPTKPTPSMPVDTPIPETSTPSQPADVQPTVPETLSSAQPPFSESSVSIPPAVSDTQPPHVGIPLTVQPRTLPLSTSGMPDSEELESSTEKVDN</sequence>
<proteinExistence type="predicted"/>
<feature type="chain" id="PRO_5010551257" evidence="2">
    <location>
        <begin position="30"/>
        <end position="203"/>
    </location>
</feature>
<evidence type="ECO:0000256" key="2">
    <source>
        <dbReference type="SAM" id="SignalP"/>
    </source>
</evidence>
<keyword evidence="3" id="KW-1185">Reference proteome</keyword>
<keyword evidence="2" id="KW-0732">Signal</keyword>
<feature type="compositionally biased region" description="Pro residues" evidence="1">
    <location>
        <begin position="108"/>
        <end position="117"/>
    </location>
</feature>
<dbReference type="Proteomes" id="UP000189705">
    <property type="component" value="Unplaced"/>
</dbReference>
<reference evidence="4" key="1">
    <citation type="submission" date="2025-08" db="UniProtKB">
        <authorList>
            <consortium name="RefSeq"/>
        </authorList>
    </citation>
    <scope>IDENTIFICATION</scope>
</reference>
<dbReference type="RefSeq" id="XP_006034975.1">
    <property type="nucleotide sequence ID" value="XM_006034913.1"/>
</dbReference>
<dbReference type="InParanoid" id="A0A1U7SNF4"/>
<organism evidence="3 4">
    <name type="scientific">Alligator sinensis</name>
    <name type="common">Chinese alligator</name>
    <dbReference type="NCBI Taxonomy" id="38654"/>
    <lineage>
        <taxon>Eukaryota</taxon>
        <taxon>Metazoa</taxon>
        <taxon>Chordata</taxon>
        <taxon>Craniata</taxon>
        <taxon>Vertebrata</taxon>
        <taxon>Euteleostomi</taxon>
        <taxon>Archelosauria</taxon>
        <taxon>Archosauria</taxon>
        <taxon>Crocodylia</taxon>
        <taxon>Alligatoridae</taxon>
        <taxon>Alligatorinae</taxon>
        <taxon>Alligator</taxon>
    </lineage>
</organism>